<dbReference type="PROSITE" id="PS00916">
    <property type="entry name" value="PI3_4_KINASE_2"/>
    <property type="match status" value="1"/>
</dbReference>
<evidence type="ECO:0000256" key="12">
    <source>
        <dbReference type="SAM" id="MobiDB-lite"/>
    </source>
</evidence>
<dbReference type="SUPFAM" id="SSF56112">
    <property type="entry name" value="Protein kinase-like (PK-like)"/>
    <property type="match status" value="1"/>
</dbReference>
<dbReference type="InterPro" id="IPR036940">
    <property type="entry name" value="PI3/4_kinase_cat_sf"/>
</dbReference>
<evidence type="ECO:0000256" key="4">
    <source>
        <dbReference type="ARBA" id="ARBA00022679"/>
    </source>
</evidence>
<dbReference type="InterPro" id="IPR016024">
    <property type="entry name" value="ARM-type_fold"/>
</dbReference>
<evidence type="ECO:0000256" key="6">
    <source>
        <dbReference type="ARBA" id="ARBA00022777"/>
    </source>
</evidence>
<dbReference type="PANTHER" id="PTHR11139">
    <property type="entry name" value="ATAXIA TELANGIECTASIA MUTATED ATM -RELATED"/>
    <property type="match status" value="1"/>
</dbReference>
<dbReference type="InterPro" id="IPR014009">
    <property type="entry name" value="PIK_FAT"/>
</dbReference>
<dbReference type="Pfam" id="PF02260">
    <property type="entry name" value="FATC"/>
    <property type="match status" value="1"/>
</dbReference>
<evidence type="ECO:0000259" key="14">
    <source>
        <dbReference type="PROSITE" id="PS51189"/>
    </source>
</evidence>
<protein>
    <recommendedName>
        <fullName evidence="2">non-specific serine/threonine protein kinase</fullName>
        <ecNumber evidence="2">2.7.11.1</ecNumber>
    </recommendedName>
</protein>
<feature type="compositionally biased region" description="Polar residues" evidence="12">
    <location>
        <begin position="3448"/>
        <end position="3471"/>
    </location>
</feature>
<dbReference type="GO" id="GO:0005634">
    <property type="term" value="C:nucleus"/>
    <property type="evidence" value="ECO:0007669"/>
    <property type="project" value="TreeGrafter"/>
</dbReference>
<evidence type="ECO:0000256" key="8">
    <source>
        <dbReference type="ARBA" id="ARBA00023161"/>
    </source>
</evidence>
<feature type="region of interest" description="Disordered" evidence="12">
    <location>
        <begin position="3405"/>
        <end position="3485"/>
    </location>
</feature>
<dbReference type="GO" id="GO:0005524">
    <property type="term" value="F:ATP binding"/>
    <property type="evidence" value="ECO:0007669"/>
    <property type="project" value="UniProtKB-KW"/>
</dbReference>
<dbReference type="PROSITE" id="PS51190">
    <property type="entry name" value="FATC"/>
    <property type="match status" value="1"/>
</dbReference>
<evidence type="ECO:0000313" key="16">
    <source>
        <dbReference type="EMBL" id="CAB3266393.1"/>
    </source>
</evidence>
<keyword evidence="6 16" id="KW-0418">Kinase</keyword>
<dbReference type="EMBL" id="LR790531">
    <property type="protein sequence ID" value="CAB3266393.1"/>
    <property type="molecule type" value="mRNA"/>
</dbReference>
<organism evidence="16">
    <name type="scientific">Phallusia mammillata</name>
    <dbReference type="NCBI Taxonomy" id="59560"/>
    <lineage>
        <taxon>Eukaryota</taxon>
        <taxon>Metazoa</taxon>
        <taxon>Chordata</taxon>
        <taxon>Tunicata</taxon>
        <taxon>Ascidiacea</taxon>
        <taxon>Phlebobranchia</taxon>
        <taxon>Ascidiidae</taxon>
        <taxon>Phallusia</taxon>
    </lineage>
</organism>
<evidence type="ECO:0000256" key="2">
    <source>
        <dbReference type="ARBA" id="ARBA00012513"/>
    </source>
</evidence>
<dbReference type="Pfam" id="PF15785">
    <property type="entry name" value="SMG1"/>
    <property type="match status" value="1"/>
</dbReference>
<dbReference type="Gene3D" id="3.30.1010.10">
    <property type="entry name" value="Phosphatidylinositol 3-kinase Catalytic Subunit, Chain A, domain 4"/>
    <property type="match status" value="1"/>
</dbReference>
<comment type="catalytic activity">
    <reaction evidence="9">
        <text>L-threonyl-[protein] + ATP = O-phospho-L-threonyl-[protein] + ADP + H(+)</text>
        <dbReference type="Rhea" id="RHEA:46608"/>
        <dbReference type="Rhea" id="RHEA-COMP:11060"/>
        <dbReference type="Rhea" id="RHEA-COMP:11605"/>
        <dbReference type="ChEBI" id="CHEBI:15378"/>
        <dbReference type="ChEBI" id="CHEBI:30013"/>
        <dbReference type="ChEBI" id="CHEBI:30616"/>
        <dbReference type="ChEBI" id="CHEBI:61977"/>
        <dbReference type="ChEBI" id="CHEBI:456216"/>
        <dbReference type="EC" id="2.7.11.1"/>
    </reaction>
</comment>
<evidence type="ECO:0000256" key="11">
    <source>
        <dbReference type="SAM" id="Coils"/>
    </source>
</evidence>
<keyword evidence="11" id="KW-0175">Coiled coil</keyword>
<feature type="compositionally biased region" description="Polar residues" evidence="12">
    <location>
        <begin position="1100"/>
        <end position="1116"/>
    </location>
</feature>
<dbReference type="FunFam" id="1.10.1070.11:FF:000008">
    <property type="entry name" value="serine/threonine-protein kinase SMG1 isoform X2"/>
    <property type="match status" value="1"/>
</dbReference>
<feature type="region of interest" description="Disordered" evidence="12">
    <location>
        <begin position="1097"/>
        <end position="1117"/>
    </location>
</feature>
<dbReference type="SMART" id="SM01345">
    <property type="entry name" value="Rapamycin_bind"/>
    <property type="match status" value="1"/>
</dbReference>
<feature type="domain" description="FATC" evidence="15">
    <location>
        <begin position="3514"/>
        <end position="3546"/>
    </location>
</feature>
<dbReference type="GO" id="GO:0000184">
    <property type="term" value="P:nuclear-transcribed mRNA catabolic process, nonsense-mediated decay"/>
    <property type="evidence" value="ECO:0007669"/>
    <property type="project" value="UniProtKB-KW"/>
</dbReference>
<evidence type="ECO:0000256" key="5">
    <source>
        <dbReference type="ARBA" id="ARBA00022741"/>
    </source>
</evidence>
<proteinExistence type="evidence at transcript level"/>
<dbReference type="PROSITE" id="PS50290">
    <property type="entry name" value="PI3_4_KINASE_3"/>
    <property type="match status" value="1"/>
</dbReference>
<feature type="domain" description="PI3K/PI4K catalytic" evidence="13">
    <location>
        <begin position="2002"/>
        <end position="2349"/>
    </location>
</feature>
<gene>
    <name evidence="16" type="primary">Smg1-002</name>
</gene>
<evidence type="ECO:0000256" key="7">
    <source>
        <dbReference type="ARBA" id="ARBA00022840"/>
    </source>
</evidence>
<name>A0A6F9DTQ5_9ASCI</name>
<comment type="catalytic activity">
    <reaction evidence="10">
        <text>L-seryl-[protein] + ATP = O-phospho-L-seryl-[protein] + ADP + H(+)</text>
        <dbReference type="Rhea" id="RHEA:17989"/>
        <dbReference type="Rhea" id="RHEA-COMP:9863"/>
        <dbReference type="Rhea" id="RHEA-COMP:11604"/>
        <dbReference type="ChEBI" id="CHEBI:15378"/>
        <dbReference type="ChEBI" id="CHEBI:29999"/>
        <dbReference type="ChEBI" id="CHEBI:30616"/>
        <dbReference type="ChEBI" id="CHEBI:83421"/>
        <dbReference type="ChEBI" id="CHEBI:456216"/>
        <dbReference type="EC" id="2.7.11.1"/>
    </reaction>
</comment>
<dbReference type="PROSITE" id="PS51189">
    <property type="entry name" value="FAT"/>
    <property type="match status" value="1"/>
</dbReference>
<evidence type="ECO:0000256" key="1">
    <source>
        <dbReference type="ARBA" id="ARBA00011031"/>
    </source>
</evidence>
<reference evidence="16" key="1">
    <citation type="submission" date="2020-04" db="EMBL/GenBank/DDBJ databases">
        <authorList>
            <person name="Neveu A P."/>
        </authorList>
    </citation>
    <scope>NUCLEOTIDE SEQUENCE</scope>
    <source>
        <tissue evidence="16">Whole embryo</tissue>
    </source>
</reference>
<dbReference type="InterPro" id="IPR003152">
    <property type="entry name" value="FATC_dom"/>
</dbReference>
<dbReference type="GO" id="GO:0004674">
    <property type="term" value="F:protein serine/threonine kinase activity"/>
    <property type="evidence" value="ECO:0007669"/>
    <property type="project" value="UniProtKB-KW"/>
</dbReference>
<dbReference type="CDD" id="cd05170">
    <property type="entry name" value="PIKKc_SMG1"/>
    <property type="match status" value="1"/>
</dbReference>
<evidence type="ECO:0000256" key="10">
    <source>
        <dbReference type="ARBA" id="ARBA00048679"/>
    </source>
</evidence>
<dbReference type="EC" id="2.7.11.1" evidence="2"/>
<dbReference type="InterPro" id="IPR039414">
    <property type="entry name" value="SMG1_PIKKc"/>
</dbReference>
<dbReference type="InterPro" id="IPR031559">
    <property type="entry name" value="SMG1"/>
</dbReference>
<dbReference type="SMART" id="SM00146">
    <property type="entry name" value="PI3Kc"/>
    <property type="match status" value="1"/>
</dbReference>
<dbReference type="InterPro" id="IPR000403">
    <property type="entry name" value="PI3/4_kinase_cat_dom"/>
</dbReference>
<dbReference type="InterPro" id="IPR018936">
    <property type="entry name" value="PI3/4_kinase_CS"/>
</dbReference>
<keyword evidence="5" id="KW-0547">Nucleotide-binding</keyword>
<dbReference type="PANTHER" id="PTHR11139:SF71">
    <property type="entry name" value="SERINE_THREONINE-PROTEIN KINASE SMG1"/>
    <property type="match status" value="1"/>
</dbReference>
<comment type="similarity">
    <text evidence="1">Belongs to the PI3/PI4-kinase family.</text>
</comment>
<feature type="coiled-coil region" evidence="11">
    <location>
        <begin position="2812"/>
        <end position="2839"/>
    </location>
</feature>
<keyword evidence="4" id="KW-0808">Transferase</keyword>
<evidence type="ECO:0000259" key="15">
    <source>
        <dbReference type="PROSITE" id="PS51190"/>
    </source>
</evidence>
<evidence type="ECO:0000256" key="9">
    <source>
        <dbReference type="ARBA" id="ARBA00047899"/>
    </source>
</evidence>
<feature type="domain" description="FAT" evidence="14">
    <location>
        <begin position="1418"/>
        <end position="1759"/>
    </location>
</feature>
<sequence length="3546" mass="397277">MLILKNAGADMRHYRDRNFHSSSHSDDANLWVLIQRVCRREDEKDRRLQAASQLQEFVIKPDNKQVLSRCLEQVLNSLIDVFFERSGVTLQKDVANVIGLIGHHMAQDAYAFFQWMLRQFQNIANDNVRNYLLESLHKLLQLDLEERKFANVIMMLMDELQAALGNIDSPDQLHICINPLVLIAQNYPAAFSRHFRDTVDILVGWHIDHTQKIDLTLFVSKSLVNLHAHWLTDLQFSLTLLSQFLEDMEAYAEDFHKLQNGDLSDDGKSSIDSCLPKMAALMRAFSTVVRSIGPVFHANNGPPITESFILETLQRIIICAQLAGDGSIAVTCAADECARLLLGAVQWRKEEMLSESLLTYAVHAVEKSRSEPRLLLVLDFITVMVQEVGSALPPWFIQGLLGPSCRLLSLKHARNPKLCSELLALYQACLVVKSVPLLQTAYRHVAGELQHAINKLLAVHARQSSDDENLKLNFIPDNPFESDSQSPDADQDKPADNLFDVDLIDGSNDEKLLKTAIFDVVALHEIADAKNSLIGMYALSPSIFNLLHSGLQAVHTHLSALFPELQYSILHTLYSHCQRHKNFLSSFLGGPPVPPVDPGGGGGGGFMDNVTTATHHHYPSILELLSKLLIQKTTSSDARTLLMHWTKEIMERLKTSKDVSLLTVPSFAPLMHSLTTVCVNTNPKDCILAASCLQLALTVTSTPAASVLPVTATLHDLVTQTCLVQVWNMDYNVRKAFAELLSFVPVDKVLSYGGNKHDTNRLFKTTKPSKHIMHKTLSVYGHRECWSAKRVVMSKLGESNFHAHHFKDLMSRLLKMTSLGNVLDSNLLEKLYWSCQRQDYRQILTASKLPEPLLPPLAVHDQSFVLWWALWRSADYTVANKLRTPLGRPQDTFTKIEGAVREYEQKLASGSVPTVLSKSGKGKELSPRSSNLEASFASLQRPHLIMQFLDNLGKVLYNAYEGCAVAIPPPNKAVRTFFSTNRQTCEQWLNRLHLAIMKISLTCRLPTLAVHHGQTVLHDMRQKKNTSGIEFESAIVMTVEALIEIGSVHSIEGLYRWCREVGGTKQQWAWMKAAKLNASRNYEDAAKEYKQILTYKKPVDNSNGDNSQTENPSKKSFNPAKTLISKQLIKCYTELSDVDELEKWLKNSTSDDPSNSYVNLDYVKALGKFDDLDIDPATESCQAYLRTAGKSPGSPRNGVVTAPLFWDWSDLYRVYEIQSINERRNLVTSESPVKSSLQSMSKSSLDCVKLSSSYWPPKVDEHFFSMYAVGCAIKKATDKKQDFLQFPFSGKLLCSDWMAGSCGSRLLSHMQLNSEQTDTKRLKLVSALRVNIAKSHRKHNNVKAAQRLLMKEITSLTVQEDTSSKDMKDLLTCCRNLPENAESLSSVMNVKYESAKLLHSTNRATDSMTLLAETASNYLESGAKTCGLQCSRSLLTLTKYLQADWKNTGPLLMEITNLNGSSSSPEEKLVKQLKFLVNLERHGSLSFAANPQLVAQVNQEIVLGSLLNLSTLQAPDLAKSWFALAGWCYKWGRKIIDGASTAGSVELTEDEKNQVKSILLPLGVGEEQLEEVYGVLRKAHCSTASMQIEGDTLDDISMNQSDQQNYLVISEAVLEQLNSRCGSWLSCAPPQISHSLLAVWQHVCMRLFAQYRLAAHAYFKFLSLNSGDQASQKYDDGNVTATLRLLRLLVKHALELQSTLKNGIATAPTSPWRGIIPQLFSRLNHPEPYVQLSIAELLCRVAVQSPHLIIYPVVVATTRSDPRAHNILRTALDEQDTEEDEDGSAELEKMRIQEEEAAGEETGMNCCYKRVLQALSQQNEATVRDVQLLVVELRRITLLWDELWLGTLNQHQHDILRRLHQLQDEAKRVNSNTTLTKSEKQMILREQQQAIMRPVVYAMRRVQCITSAKPETAHEKWFAENVQPMIEQSLERLQNPPNPHNPQSCWAGFKQVHTLLQNRASKRSSHILNLGEISPNLMTLRSTSMPIPGVTDSSHPITIEGCSSAVTILPTKTKPKKLQFIGSDGRRYTYLFKGLEDLHLDERIMQFLSIANCLLRRQHEQRHYVARHYSVTPLGARSGLIQWVSGATPLFLLYKRWQQRQAVAAASKQTNTSVPPNIQIMRPSDLYYSKLNPAMKKAGVDMDRTSRKDWPIDVLRSVLNELLTETPDDLLQKELWCSATGPAEYWDMQQKYTQSTAVMSMIGYVIGLGDRHLDNVLVDLETGEVVHIDYNVCFEKGMQLRVPERVPFRLTQNLLRALGLPGVEGVFRNSCEQVLSTLRKGRETLLTLLEAFVYDPLVDWTGAVEGGYAGAVYGGGGGQQSAARIGDEEEKLSKKDMEREITRSLFSSRIAEMKQGWFNNRDEMLKALPMLVEKLNEYKTHFKNNVEMNESIQNLLEVKSQVKTALNDSRHPYNNLPYRWQQHRQQQMKKETTLNHVQDKITSCEENLKRCGLLLSVLQSPELAALLAEATTALDIGPCAFEHASKFLHSAGQASMVSQAQMTEKELMTISNERRHAMRSCLDILSQYAAIAAQFPPQGVLRSHREAIWSRRLEKMVDGLLRVDCSTARSEIEKSRSKETLLTQTRASSAKDSTLQREVATLNTELMKLIERRNREPVTAGKMGEAERLVAKQQDIIINFVKESGRDGLGPSTAVLTILLCALDQGAVAMETAASGAGHRLVDMTSQEGDWFLEELCGLFANVVQLLRVGDVLMNGLVPNSDVKSSSIVKGSSRCVICADNVFRALLELFNNFRNIIAPEAVKHLQCEEPSVIELVSAISTIVQGVRLDDLTKQLMSFLRNQGMQNGTTSSYEDALSEAQRLQRQYNQLLQDSRQKRSDEQRLTAGQMLLQAFDGLFCSVQKEFLSLLFERSRLHVPHEWSFVDVLTEPLQLQKLKNLPGPEDALQAIMFIKQIQSMHDFFVLCQSNCRAFLVDRMPSSGKNTMTGHHYMGSKSLYSEDRLAKPIKHFISHFVQELLIGIPSEVLGYATCSYIELHNIELASFVRPNQPPLIAKTICDAAVEAKYTQNFLAKPTMLIYQFHRAWKDFDRAQRLDANIAATRSSLQRAQLQVTRFQWLHEDLLEAGANTSFVLPRRRDVINDLNKRMSTLRHLEAMFQQVKEKAMTQNTSIQQRLKWAAGANPSLQTVLSSVEADVQTRSRLLDKEASLSEKIMDVCEKAISFEQSRLAIGGNTSEVDGAFVRLLDSCESVCRVISTTPIQIDPQEQLAVEILPPKPGLNTEEWLQKVSEKLHQNVAMNRQQRQQEEQKMGIVKSKLRDLVTSVKQLLSGHSRLLSDVKALLKTMAKEEDSVDEDADASSGVGSVRKYMERYKELTSMLNDTLMDVLQGCEASTMLDPDPLIERLTNIAGMVVGVYEDLVAFANPYLENSSERNQPTFATALRVGTGLPNPRGSPGPRKPTVLTLGGVNASPSAGTPNTPPMGLEAGAGSTTVAPETGGSAPSKTGASSGVATSPKKKVRDPKTGKAIQERNYFAVSVWRKVKTKLDGRDAETGKRLQAAEQVDHVISEATSLDNLSMLYEGWTAWV</sequence>
<accession>A0A6F9DTQ5</accession>
<dbReference type="Pfam" id="PF00454">
    <property type="entry name" value="PI3_PI4_kinase"/>
    <property type="match status" value="1"/>
</dbReference>
<dbReference type="InterPro" id="IPR011009">
    <property type="entry name" value="Kinase-like_dom_sf"/>
</dbReference>
<dbReference type="SMART" id="SM01343">
    <property type="entry name" value="FATC"/>
    <property type="match status" value="1"/>
</dbReference>
<keyword evidence="7" id="KW-0067">ATP-binding</keyword>
<evidence type="ECO:0000259" key="13">
    <source>
        <dbReference type="PROSITE" id="PS50290"/>
    </source>
</evidence>
<keyword evidence="3" id="KW-0723">Serine/threonine-protein kinase</keyword>
<dbReference type="SUPFAM" id="SSF48371">
    <property type="entry name" value="ARM repeat"/>
    <property type="match status" value="1"/>
</dbReference>
<dbReference type="Gene3D" id="1.10.1070.11">
    <property type="entry name" value="Phosphatidylinositol 3-/4-kinase, catalytic domain"/>
    <property type="match status" value="1"/>
</dbReference>
<keyword evidence="8" id="KW-0866">Nonsense-mediated mRNA decay</keyword>
<dbReference type="InterPro" id="IPR050517">
    <property type="entry name" value="DDR_Repair_Kinase"/>
</dbReference>
<evidence type="ECO:0000256" key="3">
    <source>
        <dbReference type="ARBA" id="ARBA00022527"/>
    </source>
</evidence>